<keyword evidence="1" id="KW-0472">Membrane</keyword>
<accession>A0A934S9Z5</accession>
<keyword evidence="3" id="KW-1185">Reference proteome</keyword>
<reference evidence="2" key="1">
    <citation type="submission" date="2021-01" db="EMBL/GenBank/DDBJ databases">
        <title>Modified the classification status of verrucomicrobia.</title>
        <authorList>
            <person name="Feng X."/>
        </authorList>
    </citation>
    <scope>NUCLEOTIDE SEQUENCE</scope>
    <source>
        <strain evidence="2">KCTC 22041</strain>
    </source>
</reference>
<keyword evidence="1" id="KW-1133">Transmembrane helix</keyword>
<protein>
    <submittedName>
        <fullName evidence="2">Uncharacterized protein</fullName>
    </submittedName>
</protein>
<organism evidence="2 3">
    <name type="scientific">Luteolibacter pohnpeiensis</name>
    <dbReference type="NCBI Taxonomy" id="454153"/>
    <lineage>
        <taxon>Bacteria</taxon>
        <taxon>Pseudomonadati</taxon>
        <taxon>Verrucomicrobiota</taxon>
        <taxon>Verrucomicrobiia</taxon>
        <taxon>Verrucomicrobiales</taxon>
        <taxon>Verrucomicrobiaceae</taxon>
        <taxon>Luteolibacter</taxon>
    </lineage>
</organism>
<dbReference type="Proteomes" id="UP000603141">
    <property type="component" value="Unassembled WGS sequence"/>
</dbReference>
<feature type="transmembrane region" description="Helical" evidence="1">
    <location>
        <begin position="95"/>
        <end position="116"/>
    </location>
</feature>
<proteinExistence type="predicted"/>
<dbReference type="RefSeq" id="WP_200269445.1">
    <property type="nucleotide sequence ID" value="NZ_JAENIJ010000010.1"/>
</dbReference>
<feature type="transmembrane region" description="Helical" evidence="1">
    <location>
        <begin position="31"/>
        <end position="51"/>
    </location>
</feature>
<comment type="caution">
    <text evidence="2">The sequence shown here is derived from an EMBL/GenBank/DDBJ whole genome shotgun (WGS) entry which is preliminary data.</text>
</comment>
<name>A0A934S9Z5_9BACT</name>
<sequence length="124" mass="13022">MARLSILFGSLLVILALVGYFIQNTATKSPTALIPAIFGVLLILPGIVSVLKPKVNMHAMHVSALVGLLGAFGGLFMSVPKLIGSAPLARPLATGSQLITGILCLIFVILCVRSFINARRNRAA</sequence>
<gene>
    <name evidence="2" type="ORF">JIN85_08100</name>
</gene>
<evidence type="ECO:0000313" key="3">
    <source>
        <dbReference type="Proteomes" id="UP000603141"/>
    </source>
</evidence>
<evidence type="ECO:0000256" key="1">
    <source>
        <dbReference type="SAM" id="Phobius"/>
    </source>
</evidence>
<feature type="transmembrane region" description="Helical" evidence="1">
    <location>
        <begin position="63"/>
        <end position="83"/>
    </location>
</feature>
<dbReference type="AlphaFoldDB" id="A0A934S9Z5"/>
<evidence type="ECO:0000313" key="2">
    <source>
        <dbReference type="EMBL" id="MBK1882372.1"/>
    </source>
</evidence>
<keyword evidence="1" id="KW-0812">Transmembrane</keyword>
<dbReference type="EMBL" id="JAENIJ010000010">
    <property type="protein sequence ID" value="MBK1882372.1"/>
    <property type="molecule type" value="Genomic_DNA"/>
</dbReference>